<dbReference type="PANTHER" id="PTHR30055">
    <property type="entry name" value="HTH-TYPE TRANSCRIPTIONAL REGULATOR RUTR"/>
    <property type="match status" value="1"/>
</dbReference>
<keyword evidence="1 2" id="KW-0238">DNA-binding</keyword>
<keyword evidence="5" id="KW-1185">Reference proteome</keyword>
<dbReference type="SUPFAM" id="SSF48498">
    <property type="entry name" value="Tetracyclin repressor-like, C-terminal domain"/>
    <property type="match status" value="1"/>
</dbReference>
<dbReference type="PANTHER" id="PTHR30055:SF153">
    <property type="entry name" value="HTH-TYPE TRANSCRIPTIONAL REPRESSOR RV3405C"/>
    <property type="match status" value="1"/>
</dbReference>
<dbReference type="PROSITE" id="PS50977">
    <property type="entry name" value="HTH_TETR_2"/>
    <property type="match status" value="1"/>
</dbReference>
<dbReference type="SUPFAM" id="SSF46689">
    <property type="entry name" value="Homeodomain-like"/>
    <property type="match status" value="1"/>
</dbReference>
<gene>
    <name evidence="4" type="ORF">J2S59_001758</name>
</gene>
<evidence type="ECO:0000256" key="1">
    <source>
        <dbReference type="ARBA" id="ARBA00023125"/>
    </source>
</evidence>
<evidence type="ECO:0000259" key="3">
    <source>
        <dbReference type="PROSITE" id="PS50977"/>
    </source>
</evidence>
<sequence length="203" mass="22329">MASIRNITQEQATPSPTAERLLDAAREAVLSVGFRRTTLSDVARRAQVSRMTVYRTYPDMTTIFGDLMTREWGQVVESVIADVETREEDDPATRIAQVLVGVLAALREDALLRRVIDVDPELLLPYLVDRRGRSQDAVIDLLAARIASGQEHGIRAGDPVVLARTLALAAQGFLLSAATMTDDEVGLETLDAELVELVRRYLA</sequence>
<dbReference type="RefSeq" id="WP_181641685.1">
    <property type="nucleotide sequence ID" value="NZ_CCXJ01000155.1"/>
</dbReference>
<proteinExistence type="predicted"/>
<dbReference type="InterPro" id="IPR050109">
    <property type="entry name" value="HTH-type_TetR-like_transc_reg"/>
</dbReference>
<evidence type="ECO:0000256" key="2">
    <source>
        <dbReference type="PROSITE-ProRule" id="PRU00335"/>
    </source>
</evidence>
<dbReference type="InterPro" id="IPR009057">
    <property type="entry name" value="Homeodomain-like_sf"/>
</dbReference>
<feature type="domain" description="HTH tetR-type" evidence="3">
    <location>
        <begin position="15"/>
        <end position="75"/>
    </location>
</feature>
<feature type="DNA-binding region" description="H-T-H motif" evidence="2">
    <location>
        <begin position="38"/>
        <end position="57"/>
    </location>
</feature>
<organism evidence="4 5">
    <name type="scientific">Nocardioides massiliensis</name>
    <dbReference type="NCBI Taxonomy" id="1325935"/>
    <lineage>
        <taxon>Bacteria</taxon>
        <taxon>Bacillati</taxon>
        <taxon>Actinomycetota</taxon>
        <taxon>Actinomycetes</taxon>
        <taxon>Propionibacteriales</taxon>
        <taxon>Nocardioidaceae</taxon>
        <taxon>Nocardioides</taxon>
    </lineage>
</organism>
<evidence type="ECO:0000313" key="5">
    <source>
        <dbReference type="Proteomes" id="UP001240447"/>
    </source>
</evidence>
<dbReference type="Pfam" id="PF00440">
    <property type="entry name" value="TetR_N"/>
    <property type="match status" value="1"/>
</dbReference>
<protein>
    <submittedName>
        <fullName evidence="4">AcrR family transcriptional regulator</fullName>
    </submittedName>
</protein>
<dbReference type="Gene3D" id="1.10.357.10">
    <property type="entry name" value="Tetracycline Repressor, domain 2"/>
    <property type="match status" value="1"/>
</dbReference>
<dbReference type="InterPro" id="IPR001647">
    <property type="entry name" value="HTH_TetR"/>
</dbReference>
<dbReference type="Proteomes" id="UP001240447">
    <property type="component" value="Unassembled WGS sequence"/>
</dbReference>
<name>A0ABT9NNF7_9ACTN</name>
<accession>A0ABT9NNF7</accession>
<comment type="caution">
    <text evidence="4">The sequence shown here is derived from an EMBL/GenBank/DDBJ whole genome shotgun (WGS) entry which is preliminary data.</text>
</comment>
<dbReference type="EMBL" id="JAUSQM010000001">
    <property type="protein sequence ID" value="MDP9821949.1"/>
    <property type="molecule type" value="Genomic_DNA"/>
</dbReference>
<reference evidence="4 5" key="1">
    <citation type="submission" date="2023-07" db="EMBL/GenBank/DDBJ databases">
        <title>Sequencing the genomes of 1000 actinobacteria strains.</title>
        <authorList>
            <person name="Klenk H.-P."/>
        </authorList>
    </citation>
    <scope>NUCLEOTIDE SEQUENCE [LARGE SCALE GENOMIC DNA]</scope>
    <source>
        <strain evidence="4 5">GD13</strain>
    </source>
</reference>
<dbReference type="InterPro" id="IPR036271">
    <property type="entry name" value="Tet_transcr_reg_TetR-rel_C_sf"/>
</dbReference>
<evidence type="ECO:0000313" key="4">
    <source>
        <dbReference type="EMBL" id="MDP9821949.1"/>
    </source>
</evidence>